<name>A0A6A5Q9U7_AMPQU</name>
<dbReference type="InterPro" id="IPR001810">
    <property type="entry name" value="F-box_dom"/>
</dbReference>
<feature type="region of interest" description="Disordered" evidence="1">
    <location>
        <begin position="42"/>
        <end position="71"/>
    </location>
</feature>
<dbReference type="OrthoDB" id="3681923at2759"/>
<protein>
    <recommendedName>
        <fullName evidence="2">F-box domain-containing protein</fullName>
    </recommendedName>
</protein>
<evidence type="ECO:0000259" key="2">
    <source>
        <dbReference type="Pfam" id="PF12937"/>
    </source>
</evidence>
<feature type="compositionally biased region" description="Basic and acidic residues" evidence="1">
    <location>
        <begin position="42"/>
        <end position="57"/>
    </location>
</feature>
<dbReference type="AlphaFoldDB" id="A0A6A5Q9U7"/>
<sequence length="324" mass="36506">SDMEIMAAIGMGNLLEDERPAMTKSKRTFMQKFTERHEALKLHIRSPKLDEADHDEQPNSSRTSSSSSTHKDFFKIAPSAWTAKPERPIAMRYDDIADDTQPSPVYVNLPVLPSLEFHTESQEQKNMARVARQNRRESSVMEMNATHRLYTSHSTTSTNSSCSSPRTATRFIPPNPRLRSLPSQMSDEQMDAWLDMPEDAEAHRQRKQFATSARSDYPPTTSKRYLQRGEQAARALKVSTSPVIFRKPMFASPATSAINISIPEQEIPELDEEEGLTFAALPVEVVLRIVRHLDTKSTARCRQSCRMLHAALPAPVQPLSASKT</sequence>
<feature type="domain" description="F-box" evidence="2">
    <location>
        <begin position="279"/>
        <end position="310"/>
    </location>
</feature>
<organism evidence="3 4">
    <name type="scientific">Ampelomyces quisqualis</name>
    <name type="common">Powdery mildew agent</name>
    <dbReference type="NCBI Taxonomy" id="50730"/>
    <lineage>
        <taxon>Eukaryota</taxon>
        <taxon>Fungi</taxon>
        <taxon>Dikarya</taxon>
        <taxon>Ascomycota</taxon>
        <taxon>Pezizomycotina</taxon>
        <taxon>Dothideomycetes</taxon>
        <taxon>Pleosporomycetidae</taxon>
        <taxon>Pleosporales</taxon>
        <taxon>Pleosporineae</taxon>
        <taxon>Phaeosphaeriaceae</taxon>
        <taxon>Ampelomyces</taxon>
    </lineage>
</organism>
<feature type="non-terminal residue" evidence="3">
    <location>
        <position position="1"/>
    </location>
</feature>
<dbReference type="SUPFAM" id="SSF81383">
    <property type="entry name" value="F-box domain"/>
    <property type="match status" value="1"/>
</dbReference>
<feature type="region of interest" description="Disordered" evidence="1">
    <location>
        <begin position="151"/>
        <end position="182"/>
    </location>
</feature>
<keyword evidence="4" id="KW-1185">Reference proteome</keyword>
<dbReference type="EMBL" id="ML979144">
    <property type="protein sequence ID" value="KAF1911506.1"/>
    <property type="molecule type" value="Genomic_DNA"/>
</dbReference>
<dbReference type="Pfam" id="PF12937">
    <property type="entry name" value="F-box-like"/>
    <property type="match status" value="1"/>
</dbReference>
<feature type="compositionally biased region" description="Low complexity" evidence="1">
    <location>
        <begin position="151"/>
        <end position="164"/>
    </location>
</feature>
<accession>A0A6A5Q9U7</accession>
<dbReference type="Gene3D" id="1.20.1280.50">
    <property type="match status" value="1"/>
</dbReference>
<evidence type="ECO:0000256" key="1">
    <source>
        <dbReference type="SAM" id="MobiDB-lite"/>
    </source>
</evidence>
<proteinExistence type="predicted"/>
<dbReference type="Proteomes" id="UP000800096">
    <property type="component" value="Unassembled WGS sequence"/>
</dbReference>
<reference evidence="3" key="1">
    <citation type="journal article" date="2020" name="Stud. Mycol.">
        <title>101 Dothideomycetes genomes: a test case for predicting lifestyles and emergence of pathogens.</title>
        <authorList>
            <person name="Haridas S."/>
            <person name="Albert R."/>
            <person name="Binder M."/>
            <person name="Bloem J."/>
            <person name="Labutti K."/>
            <person name="Salamov A."/>
            <person name="Andreopoulos B."/>
            <person name="Baker S."/>
            <person name="Barry K."/>
            <person name="Bills G."/>
            <person name="Bluhm B."/>
            <person name="Cannon C."/>
            <person name="Castanera R."/>
            <person name="Culley D."/>
            <person name="Daum C."/>
            <person name="Ezra D."/>
            <person name="Gonzalez J."/>
            <person name="Henrissat B."/>
            <person name="Kuo A."/>
            <person name="Liang C."/>
            <person name="Lipzen A."/>
            <person name="Lutzoni F."/>
            <person name="Magnuson J."/>
            <person name="Mondo S."/>
            <person name="Nolan M."/>
            <person name="Ohm R."/>
            <person name="Pangilinan J."/>
            <person name="Park H.-J."/>
            <person name="Ramirez L."/>
            <person name="Alfaro M."/>
            <person name="Sun H."/>
            <person name="Tritt A."/>
            <person name="Yoshinaga Y."/>
            <person name="Zwiers L.-H."/>
            <person name="Turgeon B."/>
            <person name="Goodwin S."/>
            <person name="Spatafora J."/>
            <person name="Crous P."/>
            <person name="Grigoriev I."/>
        </authorList>
    </citation>
    <scope>NUCLEOTIDE SEQUENCE</scope>
    <source>
        <strain evidence="3">HMLAC05119</strain>
    </source>
</reference>
<dbReference type="InterPro" id="IPR036047">
    <property type="entry name" value="F-box-like_dom_sf"/>
</dbReference>
<dbReference type="CDD" id="cd09917">
    <property type="entry name" value="F-box_SF"/>
    <property type="match status" value="1"/>
</dbReference>
<evidence type="ECO:0000313" key="3">
    <source>
        <dbReference type="EMBL" id="KAF1911506.1"/>
    </source>
</evidence>
<evidence type="ECO:0000313" key="4">
    <source>
        <dbReference type="Proteomes" id="UP000800096"/>
    </source>
</evidence>
<gene>
    <name evidence="3" type="ORF">BDU57DRAFT_461629</name>
</gene>